<gene>
    <name evidence="1" type="ORF">ADIMK_0519</name>
</gene>
<accession>A0A081G457</accession>
<keyword evidence="2" id="KW-1185">Reference proteome</keyword>
<dbReference type="OrthoDB" id="6706661at2"/>
<protein>
    <submittedName>
        <fullName evidence="1">Uncharacterized protein</fullName>
    </submittedName>
</protein>
<dbReference type="PATRIC" id="fig|1232683.4.peg.513"/>
<dbReference type="STRING" id="1232683.ADIMK_0519"/>
<dbReference type="eggNOG" id="ENOG5031FQP">
    <property type="taxonomic scope" value="Bacteria"/>
</dbReference>
<evidence type="ECO:0000313" key="2">
    <source>
        <dbReference type="Proteomes" id="UP000028252"/>
    </source>
</evidence>
<dbReference type="EMBL" id="JMQN01000011">
    <property type="protein sequence ID" value="KEA65562.1"/>
    <property type="molecule type" value="Genomic_DNA"/>
</dbReference>
<name>A0A081G457_9GAMM</name>
<organism evidence="1 2">
    <name type="scientific">Marinobacterium lacunae</name>
    <dbReference type="NCBI Taxonomy" id="1232683"/>
    <lineage>
        <taxon>Bacteria</taxon>
        <taxon>Pseudomonadati</taxon>
        <taxon>Pseudomonadota</taxon>
        <taxon>Gammaproteobacteria</taxon>
        <taxon>Oceanospirillales</taxon>
        <taxon>Oceanospirillaceae</taxon>
        <taxon>Marinobacterium</taxon>
    </lineage>
</organism>
<dbReference type="Proteomes" id="UP000028252">
    <property type="component" value="Unassembled WGS sequence"/>
</dbReference>
<proteinExistence type="predicted"/>
<comment type="caution">
    <text evidence="1">The sequence shown here is derived from an EMBL/GenBank/DDBJ whole genome shotgun (WGS) entry which is preliminary data.</text>
</comment>
<dbReference type="RefSeq" id="WP_036183107.1">
    <property type="nucleotide sequence ID" value="NZ_JMQN01000011.1"/>
</dbReference>
<sequence length="196" mass="22384">MRRVLFIAVIALIATLYLQKSEQTQPDGVLVPSSPIQAQISPSSFQFEGYRIERLAGFQLEARVLGQERYSLDRESDLARYDLALGWGPMSDNRVLEQIEISQSGRWYHWKTQQLPIPRRDIERSSANMHMIAANDWIEEQIADAVPGSLIRLEGFLVRAVGNDGWRWQSSLTRDDTGQGACELIFVESFEILDRT</sequence>
<reference evidence="1 2" key="1">
    <citation type="submission" date="2014-04" db="EMBL/GenBank/DDBJ databases">
        <title>Marinobacterium kochiensis sp. nov., isolated from sediment sample collected from Kochi backwaters in Kerala, India.</title>
        <authorList>
            <person name="Singh A."/>
            <person name="Pinnaka A.K."/>
        </authorList>
    </citation>
    <scope>NUCLEOTIDE SEQUENCE [LARGE SCALE GENOMIC DNA]</scope>
    <source>
        <strain evidence="1 2">AK27</strain>
    </source>
</reference>
<dbReference type="AlphaFoldDB" id="A0A081G457"/>
<evidence type="ECO:0000313" key="1">
    <source>
        <dbReference type="EMBL" id="KEA65562.1"/>
    </source>
</evidence>